<evidence type="ECO:0000256" key="5">
    <source>
        <dbReference type="ARBA" id="ARBA00022676"/>
    </source>
</evidence>
<feature type="binding site" evidence="17">
    <location>
        <position position="648"/>
    </location>
    <ligand>
        <name>Zn(2+)</name>
        <dbReference type="ChEBI" id="CHEBI:29105"/>
        <note>catalytic</note>
    </ligand>
</feature>
<organism evidence="22 23">
    <name type="scientific">Dermatophagoides pteronyssinus</name>
    <name type="common">European house dust mite</name>
    <dbReference type="NCBI Taxonomy" id="6956"/>
    <lineage>
        <taxon>Eukaryota</taxon>
        <taxon>Metazoa</taxon>
        <taxon>Ecdysozoa</taxon>
        <taxon>Arthropoda</taxon>
        <taxon>Chelicerata</taxon>
        <taxon>Arachnida</taxon>
        <taxon>Acari</taxon>
        <taxon>Acariformes</taxon>
        <taxon>Sarcoptiformes</taxon>
        <taxon>Astigmata</taxon>
        <taxon>Psoroptidia</taxon>
        <taxon>Analgoidea</taxon>
        <taxon>Pyroglyphidae</taxon>
        <taxon>Dermatophagoidinae</taxon>
        <taxon>Dermatophagoides</taxon>
    </lineage>
</organism>
<feature type="binding site" evidence="17">
    <location>
        <position position="642"/>
    </location>
    <ligand>
        <name>Zn(2+)</name>
        <dbReference type="ChEBI" id="CHEBI:29105"/>
        <note>catalytic</note>
    </ligand>
</feature>
<dbReference type="InterPro" id="IPR006586">
    <property type="entry name" value="ADAM_Cys-rich"/>
</dbReference>
<dbReference type="Proteomes" id="UP000887458">
    <property type="component" value="Unassembled WGS sequence"/>
</dbReference>
<dbReference type="InterPro" id="IPR034027">
    <property type="entry name" value="Reprolysin_adamalysin"/>
</dbReference>
<feature type="disulfide bond" evidence="17">
    <location>
        <begin position="613"/>
        <end position="693"/>
    </location>
</feature>
<dbReference type="InterPro" id="IPR001762">
    <property type="entry name" value="Disintegrin_dom"/>
</dbReference>
<gene>
    <name evidence="22" type="ORF">DERP_004725</name>
</gene>
<evidence type="ECO:0000256" key="3">
    <source>
        <dbReference type="ARBA" id="ARBA00005735"/>
    </source>
</evidence>
<evidence type="ECO:0000256" key="7">
    <source>
        <dbReference type="ARBA" id="ARBA00022692"/>
    </source>
</evidence>
<keyword evidence="4" id="KW-0645">Protease</keyword>
<dbReference type="CDD" id="cd00899">
    <property type="entry name" value="b4GalT"/>
    <property type="match status" value="1"/>
</dbReference>
<feature type="disulfide bond" evidence="17">
    <location>
        <begin position="653"/>
        <end position="677"/>
    </location>
</feature>
<keyword evidence="13 19" id="KW-0472">Membrane</keyword>
<dbReference type="SUPFAM" id="SSF53448">
    <property type="entry name" value="Nucleotide-diphospho-sugar transferases"/>
    <property type="match status" value="1"/>
</dbReference>
<feature type="active site" evidence="17">
    <location>
        <position position="639"/>
    </location>
</feature>
<evidence type="ECO:0000256" key="10">
    <source>
        <dbReference type="ARBA" id="ARBA00022968"/>
    </source>
</evidence>
<dbReference type="InterPro" id="IPR036436">
    <property type="entry name" value="Disintegrin_dom_sf"/>
</dbReference>
<evidence type="ECO:0000256" key="1">
    <source>
        <dbReference type="ARBA" id="ARBA00004606"/>
    </source>
</evidence>
<keyword evidence="5" id="KW-0328">Glycosyltransferase</keyword>
<name>A0ABQ8JQA1_DERPT</name>
<comment type="similarity">
    <text evidence="3">Belongs to the glycosyltransferase 7 family.</text>
</comment>
<feature type="transmembrane region" description="Helical" evidence="19">
    <location>
        <begin position="12"/>
        <end position="30"/>
    </location>
</feature>
<dbReference type="SMART" id="SM00608">
    <property type="entry name" value="ACR"/>
    <property type="match status" value="1"/>
</dbReference>
<evidence type="ECO:0000256" key="17">
    <source>
        <dbReference type="PROSITE-ProRule" id="PRU00276"/>
    </source>
</evidence>
<dbReference type="Gene3D" id="4.10.70.10">
    <property type="entry name" value="Disintegrin domain"/>
    <property type="match status" value="1"/>
</dbReference>
<dbReference type="Pfam" id="PF13733">
    <property type="entry name" value="Glyco_transf_7N"/>
    <property type="match status" value="1"/>
</dbReference>
<dbReference type="InterPro" id="IPR027791">
    <property type="entry name" value="Galactosyl_T_C"/>
</dbReference>
<dbReference type="EMBL" id="NJHN03000029">
    <property type="protein sequence ID" value="KAH9424540.1"/>
    <property type="molecule type" value="Genomic_DNA"/>
</dbReference>
<dbReference type="PANTHER" id="PTHR11905:SF159">
    <property type="entry name" value="ADAM METALLOPROTEASE"/>
    <property type="match status" value="1"/>
</dbReference>
<dbReference type="InterPro" id="IPR001590">
    <property type="entry name" value="Peptidase_M12B"/>
</dbReference>
<evidence type="ECO:0000259" key="20">
    <source>
        <dbReference type="PROSITE" id="PS50214"/>
    </source>
</evidence>
<dbReference type="Pfam" id="PF00200">
    <property type="entry name" value="Disintegrin"/>
    <property type="match status" value="1"/>
</dbReference>
<dbReference type="InterPro" id="IPR024079">
    <property type="entry name" value="MetalloPept_cat_dom_sf"/>
</dbReference>
<dbReference type="Gene3D" id="3.40.390.10">
    <property type="entry name" value="Collagenase (Catalytic Domain)"/>
    <property type="match status" value="1"/>
</dbReference>
<evidence type="ECO:0000256" key="8">
    <source>
        <dbReference type="ARBA" id="ARBA00022801"/>
    </source>
</evidence>
<keyword evidence="15" id="KW-0325">Glycoprotein</keyword>
<dbReference type="CDD" id="cd04269">
    <property type="entry name" value="ZnMc_adamalysin_II_like"/>
    <property type="match status" value="1"/>
</dbReference>
<dbReference type="InterPro" id="IPR003859">
    <property type="entry name" value="Galactosyl_T"/>
</dbReference>
<dbReference type="Pfam" id="PF08516">
    <property type="entry name" value="ADAM_CR"/>
    <property type="match status" value="1"/>
</dbReference>
<dbReference type="InterPro" id="IPR027995">
    <property type="entry name" value="Galactosyl_T_N"/>
</dbReference>
<evidence type="ECO:0008006" key="24">
    <source>
        <dbReference type="Google" id="ProtNLM"/>
    </source>
</evidence>
<keyword evidence="6" id="KW-0808">Transferase</keyword>
<keyword evidence="14 17" id="KW-1015">Disulfide bond</keyword>
<evidence type="ECO:0000256" key="11">
    <source>
        <dbReference type="ARBA" id="ARBA00022989"/>
    </source>
</evidence>
<evidence type="ECO:0000256" key="19">
    <source>
        <dbReference type="SAM" id="Phobius"/>
    </source>
</evidence>
<accession>A0ABQ8JQA1</accession>
<evidence type="ECO:0000256" key="2">
    <source>
        <dbReference type="ARBA" id="ARBA00004922"/>
    </source>
</evidence>
<evidence type="ECO:0000313" key="23">
    <source>
        <dbReference type="Proteomes" id="UP000887458"/>
    </source>
</evidence>
<feature type="compositionally biased region" description="Polar residues" evidence="18">
    <location>
        <begin position="1074"/>
        <end position="1092"/>
    </location>
</feature>
<evidence type="ECO:0000259" key="21">
    <source>
        <dbReference type="PROSITE" id="PS50215"/>
    </source>
</evidence>
<keyword evidence="8" id="KW-0378">Hydrolase</keyword>
<feature type="region of interest" description="Disordered" evidence="18">
    <location>
        <begin position="1074"/>
        <end position="1111"/>
    </location>
</feature>
<evidence type="ECO:0000256" key="14">
    <source>
        <dbReference type="ARBA" id="ARBA00023157"/>
    </source>
</evidence>
<dbReference type="SMART" id="SM00050">
    <property type="entry name" value="DISIN"/>
    <property type="match status" value="1"/>
</dbReference>
<evidence type="ECO:0000256" key="12">
    <source>
        <dbReference type="ARBA" id="ARBA00023049"/>
    </source>
</evidence>
<evidence type="ECO:0000313" key="22">
    <source>
        <dbReference type="EMBL" id="KAH9424540.1"/>
    </source>
</evidence>
<dbReference type="PRINTS" id="PR02050">
    <property type="entry name" value="B14GALTRFASE"/>
</dbReference>
<keyword evidence="12" id="KW-0482">Metalloprotease</keyword>
<feature type="disulfide bond" evidence="17">
    <location>
        <begin position="655"/>
        <end position="660"/>
    </location>
</feature>
<sequence>MMLKLSLKNVSILLLMLFCLFTFIIFWNLIQLNKESQCQCQRQSIEHQTFENLNSIDRLNENHLAILVPFRERFNQLLQFIPHMSSFLNRQNISHEFFIINQVDKYRFNRGALINIGFQLAKNSCTYIAMHDVDLLPLNDQLSYEFPANGPFHISSPSLHPKYHYKTYVGGILLISNKHFKLVNGFSTNYFGWGLEDDEFYARLKEANLKIYRPENINTNQSNTFKHIHDENVYKRDTAKLFNQKEITRKRDRQTGLNTTKFNLLNINNMTIDNISFRIFNVAIDCNLDRTPWCLKQPSSSSIRPSKKVKQKMNVLFWPLFLAIILDHHQSTRISCFDFEFIEPKIEQFNNNEQLIIKFTAFNKNFTIDLIRNHFIADNYHELPRQDNYETKKHCHYKGNVNNGQQQSSSSFAAISFCDNHLNGIFILNDLQYHLQQHESTKVKIFFENNSLSTINSYHHCGFDGDNNNNNTIISTDIISSKRRRSRRALHVKNTKLFQQRRYVEMVLVNDLTLYEKYKGKLPFLFERNVQIANFVNALYNQFNISIILVGVVVWTKQNEIELSSNSSETLNNFLKYRRDKLMSQFPNDNAQLITASPFEHGIVGKALKQTMCTYEYSGGVNHDYHENITFIATTIAHELGHNFGMEHDNDSCDCEATNCIMGPSSSYPHPRHWSSCSIAQLEQSLEHGLDYCLMNKPTNIFRSSCGNGIIEDGEDCDCGLRDFCTNKCCNATTCKLMNNAKCSDGVCCDKSTCQIIDQHSKFICRHSKSKCDQAEFCDGQTENCPVDRFVPDGTVCEEGYAYCFQGKCETRKNRCHLLWGNESRVSHYRCYQNNANANSSGNCGYDKKTKTFIGCRKKDDIICGRLHCTNGDNNPQLTLKYGPEGSTVISQKFESIHEVKTCFSAMVDLGLNEDDVGLVPNGANCGLDRMCVHQSCVSVKEYQNSHCDRHPDDDECHPPSQSANKFLIFTYFIISLLSIILLVWLFFKHKPIQIPKNWFGQKSFIAKDYNNRRPKKNPINRNISVPIETELSVRPVRPAPPIPKPNISKNLPMNGMMANNSIPISRDTANIKQNPQISNRNEIINNSTNQLTRPKRSPPKAPPTTTTTTTNIIIK</sequence>
<evidence type="ECO:0000256" key="9">
    <source>
        <dbReference type="ARBA" id="ARBA00022833"/>
    </source>
</evidence>
<dbReference type="SUPFAM" id="SSF55486">
    <property type="entry name" value="Metalloproteases ('zincins'), catalytic domain"/>
    <property type="match status" value="1"/>
</dbReference>
<dbReference type="PROSITE" id="PS50215">
    <property type="entry name" value="ADAM_MEPRO"/>
    <property type="match status" value="1"/>
</dbReference>
<dbReference type="PANTHER" id="PTHR11905">
    <property type="entry name" value="ADAM A DISINTEGRIN AND METALLOPROTEASE DOMAIN"/>
    <property type="match status" value="1"/>
</dbReference>
<evidence type="ECO:0000256" key="18">
    <source>
        <dbReference type="SAM" id="MobiDB-lite"/>
    </source>
</evidence>
<comment type="subcellular location">
    <subcellularLocation>
        <location evidence="1">Membrane</location>
        <topology evidence="1">Single-pass type II membrane protein</topology>
    </subcellularLocation>
</comment>
<reference evidence="22 23" key="1">
    <citation type="journal article" date="2018" name="J. Allergy Clin. Immunol.">
        <title>High-quality assembly of Dermatophagoides pteronyssinus genome and transcriptome reveals a wide range of novel allergens.</title>
        <authorList>
            <person name="Liu X.Y."/>
            <person name="Yang K.Y."/>
            <person name="Wang M.Q."/>
            <person name="Kwok J.S."/>
            <person name="Zeng X."/>
            <person name="Yang Z."/>
            <person name="Xiao X.J."/>
            <person name="Lau C.P."/>
            <person name="Li Y."/>
            <person name="Huang Z.M."/>
            <person name="Ba J.G."/>
            <person name="Yim A.K."/>
            <person name="Ouyang C.Y."/>
            <person name="Ngai S.M."/>
            <person name="Chan T.F."/>
            <person name="Leung E.L."/>
            <person name="Liu L."/>
            <person name="Liu Z.G."/>
            <person name="Tsui S.K."/>
        </authorList>
    </citation>
    <scope>NUCLEOTIDE SEQUENCE [LARGE SCALE GENOMIC DNA]</scope>
    <source>
        <strain evidence="22">Derp</strain>
    </source>
</reference>
<feature type="domain" description="Peptidase M12B" evidence="21">
    <location>
        <begin position="502"/>
        <end position="698"/>
    </location>
</feature>
<dbReference type="PROSITE" id="PS50214">
    <property type="entry name" value="DISINTEGRIN_2"/>
    <property type="match status" value="1"/>
</dbReference>
<dbReference type="SUPFAM" id="SSF57552">
    <property type="entry name" value="Blood coagulation inhibitor (disintegrin)"/>
    <property type="match status" value="1"/>
</dbReference>
<feature type="disulfide bond" evidence="16">
    <location>
        <begin position="765"/>
        <end position="785"/>
    </location>
</feature>
<keyword evidence="9 17" id="KW-0862">Zinc</keyword>
<reference evidence="22 23" key="2">
    <citation type="journal article" date="2022" name="Mol. Biol. Evol.">
        <title>Comparative Genomics Reveals Insights into the Divergent Evolution of Astigmatic Mites and Household Pest Adaptations.</title>
        <authorList>
            <person name="Xiong Q."/>
            <person name="Wan A.T."/>
            <person name="Liu X."/>
            <person name="Fung C.S."/>
            <person name="Xiao X."/>
            <person name="Malainual N."/>
            <person name="Hou J."/>
            <person name="Wang L."/>
            <person name="Wang M."/>
            <person name="Yang K.Y."/>
            <person name="Cui Y."/>
            <person name="Leung E.L."/>
            <person name="Nong W."/>
            <person name="Shin S.K."/>
            <person name="Au S.W."/>
            <person name="Jeong K.Y."/>
            <person name="Chew F.T."/>
            <person name="Hui J.H."/>
            <person name="Leung T.F."/>
            <person name="Tungtrongchitr A."/>
            <person name="Zhong N."/>
            <person name="Liu Z."/>
            <person name="Tsui S.K."/>
        </authorList>
    </citation>
    <scope>NUCLEOTIDE SEQUENCE [LARGE SCALE GENOMIC DNA]</scope>
    <source>
        <strain evidence="22">Derp</strain>
    </source>
</reference>
<evidence type="ECO:0000256" key="15">
    <source>
        <dbReference type="ARBA" id="ARBA00023180"/>
    </source>
</evidence>
<keyword evidence="11 19" id="KW-1133">Transmembrane helix</keyword>
<dbReference type="Pfam" id="PF01421">
    <property type="entry name" value="Reprolysin"/>
    <property type="match status" value="1"/>
</dbReference>
<evidence type="ECO:0000256" key="13">
    <source>
        <dbReference type="ARBA" id="ARBA00023136"/>
    </source>
</evidence>
<feature type="binding site" evidence="17">
    <location>
        <position position="638"/>
    </location>
    <ligand>
        <name>Zn(2+)</name>
        <dbReference type="ChEBI" id="CHEBI:29105"/>
        <note>catalytic</note>
    </ligand>
</feature>
<feature type="transmembrane region" description="Helical" evidence="19">
    <location>
        <begin position="967"/>
        <end position="988"/>
    </location>
</feature>
<keyword evidence="10" id="KW-0735">Signal-anchor</keyword>
<dbReference type="Gene3D" id="3.90.550.10">
    <property type="entry name" value="Spore Coat Polysaccharide Biosynthesis Protein SpsA, Chain A"/>
    <property type="match status" value="1"/>
</dbReference>
<dbReference type="Pfam" id="PF02709">
    <property type="entry name" value="Glyco_transf_7C"/>
    <property type="match status" value="1"/>
</dbReference>
<comment type="caution">
    <text evidence="22">The sequence shown here is derived from an EMBL/GenBank/DDBJ whole genome shotgun (WGS) entry which is preliminary data.</text>
</comment>
<keyword evidence="7 19" id="KW-0812">Transmembrane</keyword>
<evidence type="ECO:0000256" key="6">
    <source>
        <dbReference type="ARBA" id="ARBA00022679"/>
    </source>
</evidence>
<keyword evidence="23" id="KW-1185">Reference proteome</keyword>
<evidence type="ECO:0000256" key="16">
    <source>
        <dbReference type="PROSITE-ProRule" id="PRU00068"/>
    </source>
</evidence>
<proteinExistence type="inferred from homology"/>
<feature type="domain" description="Disintegrin" evidence="20">
    <location>
        <begin position="703"/>
        <end position="793"/>
    </location>
</feature>
<comment type="pathway">
    <text evidence="2">Protein modification; protein glycosylation.</text>
</comment>
<dbReference type="InterPro" id="IPR029044">
    <property type="entry name" value="Nucleotide-diphossugar_trans"/>
</dbReference>
<protein>
    <recommendedName>
        <fullName evidence="24">Disintegrin and metalloproteinase domain-containing protein 28-like</fullName>
    </recommendedName>
</protein>
<keyword evidence="17" id="KW-0479">Metal-binding</keyword>
<evidence type="ECO:0000256" key="4">
    <source>
        <dbReference type="ARBA" id="ARBA00022670"/>
    </source>
</evidence>